<sequence length="151" mass="17107">MPNFIESKSNLTQIVPLVDRDAPVKAALCVTPCVIFLYVKAVMIFTLRKKTVFQEASHYILFGHMLWLDTLHHFMSCLTKSGFDVTGEVCGIPLRYAEITSYRRTNMAIGVVWMMGLIQCLSELIIFYSIDTTNSNDFVLLKNCSLQTADI</sequence>
<protein>
    <submittedName>
        <fullName evidence="2">Uncharacterized protein</fullName>
    </submittedName>
</protein>
<proteinExistence type="predicted"/>
<keyword evidence="1" id="KW-1133">Transmembrane helix</keyword>
<keyword evidence="1" id="KW-0812">Transmembrane</keyword>
<keyword evidence="1" id="KW-0472">Membrane</keyword>
<reference evidence="2 3" key="1">
    <citation type="submission" date="2024-05" db="EMBL/GenBank/DDBJ databases">
        <title>A high-quality chromosomal-level genome assembly of Topmouth culter (Culter alburnus).</title>
        <authorList>
            <person name="Zhao H."/>
        </authorList>
    </citation>
    <scope>NUCLEOTIDE SEQUENCE [LARGE SCALE GENOMIC DNA]</scope>
    <source>
        <strain evidence="2">CATC2023</strain>
        <tissue evidence="2">Muscle</tissue>
    </source>
</reference>
<feature type="transmembrane region" description="Helical" evidence="1">
    <location>
        <begin position="24"/>
        <end position="47"/>
    </location>
</feature>
<dbReference type="Proteomes" id="UP001479290">
    <property type="component" value="Unassembled WGS sequence"/>
</dbReference>
<keyword evidence="3" id="KW-1185">Reference proteome</keyword>
<dbReference type="EMBL" id="JAWDJR010000021">
    <property type="protein sequence ID" value="KAK9955331.1"/>
    <property type="molecule type" value="Genomic_DNA"/>
</dbReference>
<feature type="transmembrane region" description="Helical" evidence="1">
    <location>
        <begin position="108"/>
        <end position="130"/>
    </location>
</feature>
<name>A0AAW1Z4N4_CULAL</name>
<accession>A0AAW1Z4N4</accession>
<dbReference type="AlphaFoldDB" id="A0AAW1Z4N4"/>
<evidence type="ECO:0000313" key="2">
    <source>
        <dbReference type="EMBL" id="KAK9955331.1"/>
    </source>
</evidence>
<evidence type="ECO:0000313" key="3">
    <source>
        <dbReference type="Proteomes" id="UP001479290"/>
    </source>
</evidence>
<gene>
    <name evidence="2" type="ORF">ABG768_015213</name>
</gene>
<evidence type="ECO:0000256" key="1">
    <source>
        <dbReference type="SAM" id="Phobius"/>
    </source>
</evidence>
<comment type="caution">
    <text evidence="2">The sequence shown here is derived from an EMBL/GenBank/DDBJ whole genome shotgun (WGS) entry which is preliminary data.</text>
</comment>
<organism evidence="2 3">
    <name type="scientific">Culter alburnus</name>
    <name type="common">Topmouth culter</name>
    <dbReference type="NCBI Taxonomy" id="194366"/>
    <lineage>
        <taxon>Eukaryota</taxon>
        <taxon>Metazoa</taxon>
        <taxon>Chordata</taxon>
        <taxon>Craniata</taxon>
        <taxon>Vertebrata</taxon>
        <taxon>Euteleostomi</taxon>
        <taxon>Actinopterygii</taxon>
        <taxon>Neopterygii</taxon>
        <taxon>Teleostei</taxon>
        <taxon>Ostariophysi</taxon>
        <taxon>Cypriniformes</taxon>
        <taxon>Xenocyprididae</taxon>
        <taxon>Xenocypridinae</taxon>
        <taxon>Culter</taxon>
    </lineage>
</organism>